<gene>
    <name evidence="1" type="ORF">EK403_03640</name>
</gene>
<dbReference type="AlphaFoldDB" id="A0A4Q0MMR1"/>
<organism evidence="1 2">
    <name type="scientific">Hansschlegelia zhihuaiae</name>
    <dbReference type="NCBI Taxonomy" id="405005"/>
    <lineage>
        <taxon>Bacteria</taxon>
        <taxon>Pseudomonadati</taxon>
        <taxon>Pseudomonadota</taxon>
        <taxon>Alphaproteobacteria</taxon>
        <taxon>Hyphomicrobiales</taxon>
        <taxon>Methylopilaceae</taxon>
        <taxon>Hansschlegelia</taxon>
    </lineage>
</organism>
<reference evidence="1 2" key="1">
    <citation type="submission" date="2018-12" db="EMBL/GenBank/DDBJ databases">
        <title>bacterium Hansschlegelia zhihuaiae S113.</title>
        <authorList>
            <person name="He J."/>
        </authorList>
    </citation>
    <scope>NUCLEOTIDE SEQUENCE [LARGE SCALE GENOMIC DNA]</scope>
    <source>
        <strain evidence="1 2">S 113</strain>
    </source>
</reference>
<accession>A0A4Q0MMR1</accession>
<comment type="caution">
    <text evidence="1">The sequence shown here is derived from an EMBL/GenBank/DDBJ whole genome shotgun (WGS) entry which is preliminary data.</text>
</comment>
<protein>
    <submittedName>
        <fullName evidence="1">Uncharacterized protein</fullName>
    </submittedName>
</protein>
<dbReference type="Proteomes" id="UP000289708">
    <property type="component" value="Unassembled WGS sequence"/>
</dbReference>
<proteinExistence type="predicted"/>
<keyword evidence="2" id="KW-1185">Reference proteome</keyword>
<name>A0A4Q0MMR1_9HYPH</name>
<sequence length="157" mass="16434">MILGLAAAASFYGLTAGPALSQSRIGGIYQEFKSNSCDNFDSSPCTVAFSVLLRQPLKVLKASCTILTSEGGSPSKEITGASLGRLSENEKTYIAGQFLAPIQSEFAGPGQVVLNFLVDTLLVVPKNWKPAIRISRLNNPPIAATCSIVGEEVGAAD</sequence>
<evidence type="ECO:0000313" key="1">
    <source>
        <dbReference type="EMBL" id="RXF75147.1"/>
    </source>
</evidence>
<dbReference type="RefSeq" id="WP_128776137.1">
    <property type="nucleotide sequence ID" value="NZ_RYFI01000002.1"/>
</dbReference>
<dbReference type="EMBL" id="RYFI01000002">
    <property type="protein sequence ID" value="RXF75147.1"/>
    <property type="molecule type" value="Genomic_DNA"/>
</dbReference>
<evidence type="ECO:0000313" key="2">
    <source>
        <dbReference type="Proteomes" id="UP000289708"/>
    </source>
</evidence>
<dbReference type="OrthoDB" id="9841228at2"/>